<evidence type="ECO:0000256" key="1">
    <source>
        <dbReference type="ARBA" id="ARBA00022729"/>
    </source>
</evidence>
<organism evidence="3">
    <name type="scientific">Roseihalotalea indica</name>
    <dbReference type="NCBI Taxonomy" id="2867963"/>
    <lineage>
        <taxon>Bacteria</taxon>
        <taxon>Pseudomonadati</taxon>
        <taxon>Bacteroidota</taxon>
        <taxon>Cytophagia</taxon>
        <taxon>Cytophagales</taxon>
        <taxon>Catalimonadaceae</taxon>
        <taxon>Roseihalotalea</taxon>
    </lineage>
</organism>
<evidence type="ECO:0000313" key="3">
    <source>
        <dbReference type="EMBL" id="WKN35556.1"/>
    </source>
</evidence>
<dbReference type="Pfam" id="PF13778">
    <property type="entry name" value="DUF4174"/>
    <property type="match status" value="1"/>
</dbReference>
<dbReference type="InterPro" id="IPR025232">
    <property type="entry name" value="DUF4174"/>
</dbReference>
<sequence>MAQDIDILGDNRWKNRVLLIYADSDLSTEYQQQLQEIEGHRKGINERDIIVYSIFHQQIVASEGKIEDKRAAQALRQKYSISNSQLTIVLIGKDGGEKLTQKGLLGAEQLFGVIDQMPMRKEEMKESQSG</sequence>
<evidence type="ECO:0000259" key="2">
    <source>
        <dbReference type="Pfam" id="PF13778"/>
    </source>
</evidence>
<proteinExistence type="predicted"/>
<accession>A0AA49GKR1</accession>
<feature type="domain" description="DUF4174" evidence="2">
    <location>
        <begin position="8"/>
        <end position="123"/>
    </location>
</feature>
<protein>
    <submittedName>
        <fullName evidence="3">DUF4174 domain-containing protein</fullName>
    </submittedName>
</protein>
<reference evidence="3" key="2">
    <citation type="journal article" date="2024" name="Antonie Van Leeuwenhoek">
        <title>Roseihalotalea indica gen. nov., sp. nov., a halophilic Bacteroidetes from mesopelagic Southwest Indian Ocean with higher carbohydrate metabolic potential.</title>
        <authorList>
            <person name="Chen B."/>
            <person name="Zhang M."/>
            <person name="Lin D."/>
            <person name="Ye J."/>
            <person name="Tang K."/>
        </authorList>
    </citation>
    <scope>NUCLEOTIDE SEQUENCE</scope>
    <source>
        <strain evidence="3">TK19036</strain>
    </source>
</reference>
<dbReference type="AlphaFoldDB" id="A0AA49GKR1"/>
<keyword evidence="1" id="KW-0732">Signal</keyword>
<gene>
    <name evidence="3" type="ORF">K4G66_24595</name>
</gene>
<reference evidence="3" key="1">
    <citation type="journal article" date="2023" name="Comput. Struct. Biotechnol. J.">
        <title>Discovery of a novel marine Bacteroidetes with a rich repertoire of carbohydrate-active enzymes.</title>
        <authorList>
            <person name="Chen B."/>
            <person name="Liu G."/>
            <person name="Chen Q."/>
            <person name="Wang H."/>
            <person name="Liu L."/>
            <person name="Tang K."/>
        </authorList>
    </citation>
    <scope>NUCLEOTIDE SEQUENCE</scope>
    <source>
        <strain evidence="3">TK19036</strain>
    </source>
</reference>
<name>A0AA49GKR1_9BACT</name>
<dbReference type="EMBL" id="CP120682">
    <property type="protein sequence ID" value="WKN35556.1"/>
    <property type="molecule type" value="Genomic_DNA"/>
</dbReference>